<keyword evidence="1" id="KW-0472">Membrane</keyword>
<reference evidence="2" key="2">
    <citation type="journal article" date="2021" name="PeerJ">
        <title>Extensive microbial diversity within the chicken gut microbiome revealed by metagenomics and culture.</title>
        <authorList>
            <person name="Gilroy R."/>
            <person name="Ravi A."/>
            <person name="Getino M."/>
            <person name="Pursley I."/>
            <person name="Horton D.L."/>
            <person name="Alikhan N.F."/>
            <person name="Baker D."/>
            <person name="Gharbi K."/>
            <person name="Hall N."/>
            <person name="Watson M."/>
            <person name="Adriaenssens E.M."/>
            <person name="Foster-Nyarko E."/>
            <person name="Jarju S."/>
            <person name="Secka A."/>
            <person name="Antonio M."/>
            <person name="Oren A."/>
            <person name="Chaudhuri R.R."/>
            <person name="La Ragione R."/>
            <person name="Hildebrand F."/>
            <person name="Pallen M.J."/>
        </authorList>
    </citation>
    <scope>NUCLEOTIDE SEQUENCE</scope>
    <source>
        <strain evidence="2">ChiHjej12B11-7776</strain>
    </source>
</reference>
<evidence type="ECO:0000313" key="3">
    <source>
        <dbReference type="Proteomes" id="UP000886852"/>
    </source>
</evidence>
<organism evidence="2 3">
    <name type="scientific">Candidatus Fimimonas merdipullorum</name>
    <dbReference type="NCBI Taxonomy" id="2840822"/>
    <lineage>
        <taxon>Bacteria</taxon>
        <taxon>Pseudomonadati</taxon>
        <taxon>Myxococcota</taxon>
        <taxon>Myxococcia</taxon>
        <taxon>Myxococcales</taxon>
        <taxon>Cystobacterineae</taxon>
        <taxon>Myxococcaceae</taxon>
        <taxon>Myxococcaceae incertae sedis</taxon>
        <taxon>Candidatus Fimimonas</taxon>
    </lineage>
</organism>
<gene>
    <name evidence="2" type="ORF">IAC72_03445</name>
</gene>
<dbReference type="AlphaFoldDB" id="A0A9D1SQ46"/>
<dbReference type="Proteomes" id="UP000886852">
    <property type="component" value="Unassembled WGS sequence"/>
</dbReference>
<proteinExistence type="predicted"/>
<evidence type="ECO:0000313" key="2">
    <source>
        <dbReference type="EMBL" id="HIU91044.1"/>
    </source>
</evidence>
<feature type="transmembrane region" description="Helical" evidence="1">
    <location>
        <begin position="83"/>
        <end position="105"/>
    </location>
</feature>
<name>A0A9D1SQ46_9BACT</name>
<feature type="transmembrane region" description="Helical" evidence="1">
    <location>
        <begin position="57"/>
        <end position="77"/>
    </location>
</feature>
<evidence type="ECO:0000256" key="1">
    <source>
        <dbReference type="SAM" id="Phobius"/>
    </source>
</evidence>
<feature type="transmembrane region" description="Helical" evidence="1">
    <location>
        <begin position="20"/>
        <end position="36"/>
    </location>
</feature>
<keyword evidence="1" id="KW-1133">Transmembrane helix</keyword>
<reference evidence="2" key="1">
    <citation type="submission" date="2020-10" db="EMBL/GenBank/DDBJ databases">
        <authorList>
            <person name="Gilroy R."/>
        </authorList>
    </citation>
    <scope>NUCLEOTIDE SEQUENCE</scope>
    <source>
        <strain evidence="2">ChiHjej12B11-7776</strain>
    </source>
</reference>
<keyword evidence="1" id="KW-0812">Transmembrane</keyword>
<comment type="caution">
    <text evidence="2">The sequence shown here is derived from an EMBL/GenBank/DDBJ whole genome shotgun (WGS) entry which is preliminary data.</text>
</comment>
<protein>
    <submittedName>
        <fullName evidence="2">Uncharacterized protein</fullName>
    </submittedName>
</protein>
<sequence length="207" mass="23265">MDFETFVKSLVTYLKEGDNLYYLLYAAATCLLTQAIKKLFLDKTKVEVLHKFNFAEILPFLWGLVFAAVDVAAVRRVPFSWNFAAQLIMSAATIGALASVIYKFASSLSDKSLKTLMKDDVFGVFYTQLLYFGSTRQQLLDKQLTMENFISLVKSLAESAAEIYGGELSEEQKKQQLRALLETVVEQSEVDACTDMIAKALSQFTQK</sequence>
<accession>A0A9D1SQ46</accession>
<dbReference type="EMBL" id="DVOC01000058">
    <property type="protein sequence ID" value="HIU91044.1"/>
    <property type="molecule type" value="Genomic_DNA"/>
</dbReference>